<reference evidence="3 4" key="1">
    <citation type="journal article" date="2011" name="Science">
        <title>The Selaginella genome identifies genetic changes associated with the evolution of vascular plants.</title>
        <authorList>
            <person name="Banks J.A."/>
            <person name="Nishiyama T."/>
            <person name="Hasebe M."/>
            <person name="Bowman J.L."/>
            <person name="Gribskov M."/>
            <person name="dePamphilis C."/>
            <person name="Albert V.A."/>
            <person name="Aono N."/>
            <person name="Aoyama T."/>
            <person name="Ambrose B.A."/>
            <person name="Ashton N.W."/>
            <person name="Axtell M.J."/>
            <person name="Barker E."/>
            <person name="Barker M.S."/>
            <person name="Bennetzen J.L."/>
            <person name="Bonawitz N.D."/>
            <person name="Chapple C."/>
            <person name="Cheng C."/>
            <person name="Correa L.G."/>
            <person name="Dacre M."/>
            <person name="DeBarry J."/>
            <person name="Dreyer I."/>
            <person name="Elias M."/>
            <person name="Engstrom E.M."/>
            <person name="Estelle M."/>
            <person name="Feng L."/>
            <person name="Finet C."/>
            <person name="Floyd S.K."/>
            <person name="Frommer W.B."/>
            <person name="Fujita T."/>
            <person name="Gramzow L."/>
            <person name="Gutensohn M."/>
            <person name="Harholt J."/>
            <person name="Hattori M."/>
            <person name="Heyl A."/>
            <person name="Hirai T."/>
            <person name="Hiwatashi Y."/>
            <person name="Ishikawa M."/>
            <person name="Iwata M."/>
            <person name="Karol K.G."/>
            <person name="Koehler B."/>
            <person name="Kolukisaoglu U."/>
            <person name="Kubo M."/>
            <person name="Kurata T."/>
            <person name="Lalonde S."/>
            <person name="Li K."/>
            <person name="Li Y."/>
            <person name="Litt A."/>
            <person name="Lyons E."/>
            <person name="Manning G."/>
            <person name="Maruyama T."/>
            <person name="Michael T.P."/>
            <person name="Mikami K."/>
            <person name="Miyazaki S."/>
            <person name="Morinaga S."/>
            <person name="Murata T."/>
            <person name="Mueller-Roeber B."/>
            <person name="Nelson D.R."/>
            <person name="Obara M."/>
            <person name="Oguri Y."/>
            <person name="Olmstead R.G."/>
            <person name="Onodera N."/>
            <person name="Petersen B.L."/>
            <person name="Pils B."/>
            <person name="Prigge M."/>
            <person name="Rensing S.A."/>
            <person name="Riano-Pachon D.M."/>
            <person name="Roberts A.W."/>
            <person name="Sato Y."/>
            <person name="Scheller H.V."/>
            <person name="Schulz B."/>
            <person name="Schulz C."/>
            <person name="Shakirov E.V."/>
            <person name="Shibagaki N."/>
            <person name="Shinohara N."/>
            <person name="Shippen D.E."/>
            <person name="Soerensen I."/>
            <person name="Sotooka R."/>
            <person name="Sugimoto N."/>
            <person name="Sugita M."/>
            <person name="Sumikawa N."/>
            <person name="Tanurdzic M."/>
            <person name="Theissen G."/>
            <person name="Ulvskov P."/>
            <person name="Wakazuki S."/>
            <person name="Weng J.K."/>
            <person name="Willats W.W."/>
            <person name="Wipf D."/>
            <person name="Wolf P.G."/>
            <person name="Yang L."/>
            <person name="Zimmer A.D."/>
            <person name="Zhu Q."/>
            <person name="Mitros T."/>
            <person name="Hellsten U."/>
            <person name="Loque D."/>
            <person name="Otillar R."/>
            <person name="Salamov A."/>
            <person name="Schmutz J."/>
            <person name="Shapiro H."/>
            <person name="Lindquist E."/>
            <person name="Lucas S."/>
            <person name="Rokhsar D."/>
            <person name="Grigoriev I.V."/>
        </authorList>
    </citation>
    <scope>NUCLEOTIDE SEQUENCE [LARGE SCALE GENOMIC DNA]</scope>
</reference>
<accession>D8QP48</accession>
<dbReference type="PANTHER" id="PTHR47992">
    <property type="entry name" value="PROTEIN PHOSPHATASE"/>
    <property type="match status" value="1"/>
</dbReference>
<dbReference type="SUPFAM" id="SSF81606">
    <property type="entry name" value="PP2C-like"/>
    <property type="match status" value="1"/>
</dbReference>
<keyword evidence="4" id="KW-1185">Reference proteome</keyword>
<dbReference type="AlphaFoldDB" id="D8QP48"/>
<protein>
    <recommendedName>
        <fullName evidence="1">PPM-type phosphatase domain-containing protein</fullName>
    </recommendedName>
</protein>
<feature type="domain" description="PPM-type phosphatase" evidence="1">
    <location>
        <begin position="32"/>
        <end position="292"/>
    </location>
</feature>
<dbReference type="InterPro" id="IPR036457">
    <property type="entry name" value="PPM-type-like_dom_sf"/>
</dbReference>
<evidence type="ECO:0000313" key="4">
    <source>
        <dbReference type="Proteomes" id="UP000001514"/>
    </source>
</evidence>
<dbReference type="Gene3D" id="3.60.40.10">
    <property type="entry name" value="PPM-type phosphatase domain"/>
    <property type="match status" value="1"/>
</dbReference>
<dbReference type="HOGENOM" id="CLU_013173_3_0_1"/>
<sequence length="297" mass="32144">RQHRSGMVALADLLKQEHLIERIEKVEKNAIPVFVCGESGQSKKGEDFALVKIDCERIPGDGSSTFGVFAIFDGHNGSAAAVHAKEHLLKDVMSALPSRLDRDEWLSILPEAMIKGFLKTDRDFQQKGTTVSLVIVDRWTVTVASVGDSRCVLDTEAGVMPMTVDHRLDDNEAERQRIVDCGGEVGRLSTALGVEYGPLRCWPGGLCLSRSIGDADVGEYIVAVPFVKQVKLPKTGGRIIIASDGVWDALSTEKAAKCCRGLPPNLAAKHIVKEALGVAGLRDDTTCLVVDVIPPYK</sequence>
<dbReference type="eggNOG" id="KOG0698">
    <property type="taxonomic scope" value="Eukaryota"/>
</dbReference>
<dbReference type="KEGG" id="smo:SELMODRAFT_33326"/>
<dbReference type="PROSITE" id="PS51746">
    <property type="entry name" value="PPM_2"/>
    <property type="match status" value="1"/>
</dbReference>
<dbReference type="Pfam" id="PF00481">
    <property type="entry name" value="PP2C"/>
    <property type="match status" value="1"/>
</dbReference>
<dbReference type="CDD" id="cd00143">
    <property type="entry name" value="PP2Cc"/>
    <property type="match status" value="1"/>
</dbReference>
<dbReference type="EMBL" id="GL377622">
    <property type="protein sequence ID" value="EFJ15574.1"/>
    <property type="molecule type" value="Genomic_DNA"/>
</dbReference>
<evidence type="ECO:0000313" key="3">
    <source>
        <dbReference type="EMBL" id="EFJ38870.1"/>
    </source>
</evidence>
<proteinExistence type="predicted"/>
<dbReference type="STRING" id="88036.D8QP48"/>
<dbReference type="SMART" id="SM00331">
    <property type="entry name" value="PP2C_SIG"/>
    <property type="match status" value="1"/>
</dbReference>
<dbReference type="FunFam" id="3.60.40.10:FF:000137">
    <property type="entry name" value="Calmodulin-binding protein phosphatase"/>
    <property type="match status" value="1"/>
</dbReference>
<evidence type="ECO:0000259" key="1">
    <source>
        <dbReference type="PROSITE" id="PS51746"/>
    </source>
</evidence>
<dbReference type="SMART" id="SM00332">
    <property type="entry name" value="PP2Cc"/>
    <property type="match status" value="1"/>
</dbReference>
<evidence type="ECO:0000313" key="2">
    <source>
        <dbReference type="EMBL" id="EFJ15574.1"/>
    </source>
</evidence>
<dbReference type="GO" id="GO:0004722">
    <property type="term" value="F:protein serine/threonine phosphatase activity"/>
    <property type="evidence" value="ECO:0000318"/>
    <property type="project" value="GO_Central"/>
</dbReference>
<name>D8QP48_SELML</name>
<dbReference type="InterPro" id="IPR015655">
    <property type="entry name" value="PP2C"/>
</dbReference>
<dbReference type="InParanoid" id="D8QP48"/>
<dbReference type="Gramene" id="EFJ15574">
    <property type="protein sequence ID" value="EFJ15574"/>
    <property type="gene ID" value="SELMODRAFT_33335"/>
</dbReference>
<feature type="non-terminal residue" evidence="3">
    <location>
        <position position="297"/>
    </location>
</feature>
<dbReference type="Gramene" id="EFJ38870">
    <property type="protein sequence ID" value="EFJ38870"/>
    <property type="gene ID" value="SELMODRAFT_33326"/>
</dbReference>
<gene>
    <name evidence="3" type="ORF">SELMODRAFT_33326</name>
    <name evidence="2" type="ORF">SELMODRAFT_33335</name>
</gene>
<organism evidence="4">
    <name type="scientific">Selaginella moellendorffii</name>
    <name type="common">Spikemoss</name>
    <dbReference type="NCBI Taxonomy" id="88036"/>
    <lineage>
        <taxon>Eukaryota</taxon>
        <taxon>Viridiplantae</taxon>
        <taxon>Streptophyta</taxon>
        <taxon>Embryophyta</taxon>
        <taxon>Tracheophyta</taxon>
        <taxon>Lycopodiopsida</taxon>
        <taxon>Selaginellales</taxon>
        <taxon>Selaginellaceae</taxon>
        <taxon>Selaginella</taxon>
    </lineage>
</organism>
<dbReference type="InterPro" id="IPR001932">
    <property type="entry name" value="PPM-type_phosphatase-like_dom"/>
</dbReference>
<dbReference type="EMBL" id="GL377565">
    <property type="protein sequence ID" value="EFJ38870.1"/>
    <property type="molecule type" value="Genomic_DNA"/>
</dbReference>
<dbReference type="OMA" id="VYGRKGP"/>
<feature type="non-terminal residue" evidence="3">
    <location>
        <position position="1"/>
    </location>
</feature>
<dbReference type="Proteomes" id="UP000001514">
    <property type="component" value="Unassembled WGS sequence"/>
</dbReference>
<dbReference type="GO" id="GO:1902531">
    <property type="term" value="P:regulation of intracellular signal transduction"/>
    <property type="evidence" value="ECO:0000318"/>
    <property type="project" value="GO_Central"/>
</dbReference>
<dbReference type="KEGG" id="smo:SELMODRAFT_33335"/>